<organism evidence="9 10">
    <name type="scientific">Providencia burhodogranariea DSM 19968</name>
    <dbReference type="NCBI Taxonomy" id="1141662"/>
    <lineage>
        <taxon>Bacteria</taxon>
        <taxon>Pseudomonadati</taxon>
        <taxon>Pseudomonadota</taxon>
        <taxon>Gammaproteobacteria</taxon>
        <taxon>Enterobacterales</taxon>
        <taxon>Morganellaceae</taxon>
        <taxon>Providencia</taxon>
    </lineage>
</organism>
<evidence type="ECO:0000256" key="7">
    <source>
        <dbReference type="SAM" id="Phobius"/>
    </source>
</evidence>
<dbReference type="AlphaFoldDB" id="K8WQR4"/>
<evidence type="ECO:0000259" key="8">
    <source>
        <dbReference type="PROSITE" id="PS50850"/>
    </source>
</evidence>
<comment type="caution">
    <text evidence="9">The sequence shown here is derived from an EMBL/GenBank/DDBJ whole genome shotgun (WGS) entry which is preliminary data.</text>
</comment>
<dbReference type="HOGENOM" id="CLU_001265_39_5_6"/>
<dbReference type="InterPro" id="IPR036259">
    <property type="entry name" value="MFS_trans_sf"/>
</dbReference>
<evidence type="ECO:0000256" key="6">
    <source>
        <dbReference type="ARBA" id="ARBA00023136"/>
    </source>
</evidence>
<keyword evidence="4 7" id="KW-0812">Transmembrane</keyword>
<feature type="transmembrane region" description="Helical" evidence="7">
    <location>
        <begin position="335"/>
        <end position="361"/>
    </location>
</feature>
<feature type="transmembrane region" description="Helical" evidence="7">
    <location>
        <begin position="244"/>
        <end position="267"/>
    </location>
</feature>
<dbReference type="Pfam" id="PF07690">
    <property type="entry name" value="MFS_1"/>
    <property type="match status" value="1"/>
</dbReference>
<feature type="transmembrane region" description="Helical" evidence="7">
    <location>
        <begin position="279"/>
        <end position="299"/>
    </location>
</feature>
<feature type="transmembrane region" description="Helical" evidence="7">
    <location>
        <begin position="17"/>
        <end position="36"/>
    </location>
</feature>
<keyword evidence="3" id="KW-1003">Cell membrane</keyword>
<dbReference type="RefSeq" id="WP_008911170.1">
    <property type="nucleotide sequence ID" value="NZ_KB233222.1"/>
</dbReference>
<dbReference type="EMBL" id="AKKL01000016">
    <property type="protein sequence ID" value="EKT62944.1"/>
    <property type="molecule type" value="Genomic_DNA"/>
</dbReference>
<reference evidence="9 10" key="1">
    <citation type="journal article" date="2012" name="BMC Genomics">
        <title>Comparative genomics of bacteria in the genus Providencia isolated from wild Drosophila melanogaster.</title>
        <authorList>
            <person name="Galac M.R."/>
            <person name="Lazzaro B.P."/>
        </authorList>
    </citation>
    <scope>NUCLEOTIDE SEQUENCE [LARGE SCALE GENOMIC DNA]</scope>
    <source>
        <strain evidence="9 10">DSM 19968</strain>
    </source>
</reference>
<dbReference type="GO" id="GO:0022857">
    <property type="term" value="F:transmembrane transporter activity"/>
    <property type="evidence" value="ECO:0007669"/>
    <property type="project" value="InterPro"/>
</dbReference>
<protein>
    <submittedName>
        <fullName evidence="9">Transport protein</fullName>
    </submittedName>
</protein>
<evidence type="ECO:0000256" key="4">
    <source>
        <dbReference type="ARBA" id="ARBA00022692"/>
    </source>
</evidence>
<gene>
    <name evidence="9" type="ORF">OOA_05691</name>
</gene>
<dbReference type="PANTHER" id="PTHR43045:SF1">
    <property type="entry name" value="SHIKIMATE TRANSPORTER"/>
    <property type="match status" value="1"/>
</dbReference>
<feature type="transmembrane region" description="Helical" evidence="7">
    <location>
        <begin position="115"/>
        <end position="144"/>
    </location>
</feature>
<dbReference type="InterPro" id="IPR005829">
    <property type="entry name" value="Sugar_transporter_CS"/>
</dbReference>
<feature type="transmembrane region" description="Helical" evidence="7">
    <location>
        <begin position="156"/>
        <end position="179"/>
    </location>
</feature>
<dbReference type="GO" id="GO:0005886">
    <property type="term" value="C:plasma membrane"/>
    <property type="evidence" value="ECO:0007669"/>
    <property type="project" value="UniProtKB-SubCell"/>
</dbReference>
<evidence type="ECO:0000256" key="1">
    <source>
        <dbReference type="ARBA" id="ARBA00004651"/>
    </source>
</evidence>
<sequence length="447" mass="49002">MTAIDNDYKISKKEKKYALASFIGTAIEWYDFYIYSTASALIFSTLFFSKSTDPTVALLSSFAAYGVGFFARPLGGFIAGHVGDKIGRKKVLVYSLLLMGVSTFITGLIPSFDAIGIYAIVLLVIIRLLQGLASGAEWGGAALLAVEHTKPQRRGFIGSFTQIGSATGMLLASAAFLVVKSSMSEDDFMVWGWRIPFFISITLVIVGLIIRLKTSESEEFLESKRAGKIKKYPIIELMKHHKKAVLVTIGLRIAQPAMYAILTTFILSYLKIKALDTSIVLTSIIVASAASVITTPFWALLSDRIGRKKQAYFSLISIGLFVWPFFYFLDNGNLIFLPLVMAIFLAIFDAAIYSIGAAWFAEQFPVEVRYSGVSVGYQVGTLLSGGLTPFIAIALLKYNDQSPYLVALYISVLCLISLVAAYKANDPISKNTKDKTEDLTQHKAVTL</sequence>
<dbReference type="PROSITE" id="PS50850">
    <property type="entry name" value="MFS"/>
    <property type="match status" value="1"/>
</dbReference>
<dbReference type="eggNOG" id="COG0477">
    <property type="taxonomic scope" value="Bacteria"/>
</dbReference>
<evidence type="ECO:0000256" key="2">
    <source>
        <dbReference type="ARBA" id="ARBA00022448"/>
    </source>
</evidence>
<dbReference type="PANTHER" id="PTHR43045">
    <property type="entry name" value="SHIKIMATE TRANSPORTER"/>
    <property type="match status" value="1"/>
</dbReference>
<feature type="transmembrane region" description="Helical" evidence="7">
    <location>
        <begin position="91"/>
        <end position="109"/>
    </location>
</feature>
<keyword evidence="2" id="KW-0813">Transport</keyword>
<feature type="transmembrane region" description="Helical" evidence="7">
    <location>
        <begin position="191"/>
        <end position="210"/>
    </location>
</feature>
<proteinExistence type="predicted"/>
<evidence type="ECO:0000256" key="5">
    <source>
        <dbReference type="ARBA" id="ARBA00022989"/>
    </source>
</evidence>
<dbReference type="SUPFAM" id="SSF103473">
    <property type="entry name" value="MFS general substrate transporter"/>
    <property type="match status" value="1"/>
</dbReference>
<evidence type="ECO:0000256" key="3">
    <source>
        <dbReference type="ARBA" id="ARBA00022475"/>
    </source>
</evidence>
<dbReference type="PATRIC" id="fig|1141662.3.peg.1155"/>
<feature type="transmembrane region" description="Helical" evidence="7">
    <location>
        <begin position="402"/>
        <end position="422"/>
    </location>
</feature>
<name>K8WQR4_9GAMM</name>
<dbReference type="PROSITE" id="PS00217">
    <property type="entry name" value="SUGAR_TRANSPORT_2"/>
    <property type="match status" value="1"/>
</dbReference>
<dbReference type="CDD" id="cd17369">
    <property type="entry name" value="MFS_ShiA_like"/>
    <property type="match status" value="1"/>
</dbReference>
<feature type="transmembrane region" description="Helical" evidence="7">
    <location>
        <begin position="311"/>
        <end position="329"/>
    </location>
</feature>
<dbReference type="Gene3D" id="1.20.1250.20">
    <property type="entry name" value="MFS general substrate transporter like domains"/>
    <property type="match status" value="2"/>
</dbReference>
<dbReference type="Proteomes" id="UP000009336">
    <property type="component" value="Unassembled WGS sequence"/>
</dbReference>
<feature type="domain" description="Major facilitator superfamily (MFS) profile" evidence="8">
    <location>
        <begin position="17"/>
        <end position="429"/>
    </location>
</feature>
<dbReference type="OrthoDB" id="3690818at2"/>
<dbReference type="InterPro" id="IPR020846">
    <property type="entry name" value="MFS_dom"/>
</dbReference>
<dbReference type="STRING" id="1141662.OOA_05691"/>
<evidence type="ECO:0000313" key="9">
    <source>
        <dbReference type="EMBL" id="EKT62944.1"/>
    </source>
</evidence>
<keyword evidence="5 7" id="KW-1133">Transmembrane helix</keyword>
<accession>K8WQR4</accession>
<feature type="transmembrane region" description="Helical" evidence="7">
    <location>
        <begin position="56"/>
        <end position="79"/>
    </location>
</feature>
<feature type="transmembrane region" description="Helical" evidence="7">
    <location>
        <begin position="373"/>
        <end position="396"/>
    </location>
</feature>
<keyword evidence="10" id="KW-1185">Reference proteome</keyword>
<keyword evidence="6 7" id="KW-0472">Membrane</keyword>
<comment type="subcellular location">
    <subcellularLocation>
        <location evidence="1">Cell membrane</location>
        <topology evidence="1">Multi-pass membrane protein</topology>
    </subcellularLocation>
</comment>
<dbReference type="InterPro" id="IPR011701">
    <property type="entry name" value="MFS"/>
</dbReference>
<evidence type="ECO:0000313" key="10">
    <source>
        <dbReference type="Proteomes" id="UP000009336"/>
    </source>
</evidence>